<sequence length="186" mass="20088">MTYKVQAGDTLFSIATKFNMSVAALKAANNLTANTIYVGQILTATPTASVAQRIFIKPAEGILTSGFGPRWSKHHDGIDIAKSGNVEAHAAADGVVTRSYTSDSYGECIFIRHEINGQTYETVYAHMRSGSRAVQVGDKVKTGQFIGWMGSTGHSTGQHLHFEVHKGLWNAQKSNAVDPELYTIGL</sequence>
<dbReference type="InterPro" id="IPR018392">
    <property type="entry name" value="LysM"/>
</dbReference>
<evidence type="ECO:0000259" key="1">
    <source>
        <dbReference type="PROSITE" id="PS51782"/>
    </source>
</evidence>
<proteinExistence type="predicted"/>
<comment type="caution">
    <text evidence="2">The sequence shown here is derived from an EMBL/GenBank/DDBJ whole genome shotgun (WGS) entry which is preliminary data.</text>
</comment>
<dbReference type="EMBL" id="JAPTGD010000002">
    <property type="protein sequence ID" value="MDU9693541.1"/>
    <property type="molecule type" value="Genomic_DNA"/>
</dbReference>
<dbReference type="Pfam" id="PF01476">
    <property type="entry name" value="LysM"/>
    <property type="match status" value="1"/>
</dbReference>
<protein>
    <submittedName>
        <fullName evidence="2">LysM peptidoglycan-binding domain-containing M23 family metallopeptidase</fullName>
    </submittedName>
</protein>
<name>A0AAX6NCA8_PRIAR</name>
<dbReference type="InterPro" id="IPR036779">
    <property type="entry name" value="LysM_dom_sf"/>
</dbReference>
<accession>A0AAX6NCA8</accession>
<dbReference type="Proteomes" id="UP001269400">
    <property type="component" value="Unassembled WGS sequence"/>
</dbReference>
<dbReference type="GO" id="GO:0004222">
    <property type="term" value="F:metalloendopeptidase activity"/>
    <property type="evidence" value="ECO:0007669"/>
    <property type="project" value="TreeGrafter"/>
</dbReference>
<dbReference type="Pfam" id="PF01551">
    <property type="entry name" value="Peptidase_M23"/>
    <property type="match status" value="1"/>
</dbReference>
<dbReference type="AlphaFoldDB" id="A0AAX6NCA8"/>
<dbReference type="Gene3D" id="2.70.70.10">
    <property type="entry name" value="Glucose Permease (Domain IIA)"/>
    <property type="match status" value="1"/>
</dbReference>
<organism evidence="2 3">
    <name type="scientific">Priestia aryabhattai</name>
    <name type="common">Bacillus aryabhattai</name>
    <dbReference type="NCBI Taxonomy" id="412384"/>
    <lineage>
        <taxon>Bacteria</taxon>
        <taxon>Bacillati</taxon>
        <taxon>Bacillota</taxon>
        <taxon>Bacilli</taxon>
        <taxon>Bacillales</taxon>
        <taxon>Bacillaceae</taxon>
        <taxon>Priestia</taxon>
    </lineage>
</organism>
<dbReference type="Gene3D" id="3.10.350.10">
    <property type="entry name" value="LysM domain"/>
    <property type="match status" value="1"/>
</dbReference>
<dbReference type="PANTHER" id="PTHR21666:SF270">
    <property type="entry name" value="MUREIN HYDROLASE ACTIVATOR ENVC"/>
    <property type="match status" value="1"/>
</dbReference>
<dbReference type="CDD" id="cd12797">
    <property type="entry name" value="M23_peptidase"/>
    <property type="match status" value="1"/>
</dbReference>
<dbReference type="InterPro" id="IPR050570">
    <property type="entry name" value="Cell_wall_metabolism_enzyme"/>
</dbReference>
<dbReference type="InterPro" id="IPR011055">
    <property type="entry name" value="Dup_hybrid_motif"/>
</dbReference>
<evidence type="ECO:0000313" key="3">
    <source>
        <dbReference type="Proteomes" id="UP001269400"/>
    </source>
</evidence>
<dbReference type="InterPro" id="IPR016047">
    <property type="entry name" value="M23ase_b-sheet_dom"/>
</dbReference>
<evidence type="ECO:0000313" key="2">
    <source>
        <dbReference type="EMBL" id="MDU9693541.1"/>
    </source>
</evidence>
<reference evidence="2" key="1">
    <citation type="journal article" date="2022" name="J Environ Chem Eng">
        <title>Biodegradation of petroleum oil using a constructed nonpathogenic and heavy metal-tolerant bacterial consortium isolated from marine sponges.</title>
        <authorList>
            <person name="Dechsakulwatana C."/>
            <person name="Rungsihiranrut A."/>
            <person name="Muangchinda C."/>
            <person name="Ningthoujam R."/>
            <person name="Klankeo P."/>
            <person name="Pinyakong O."/>
        </authorList>
    </citation>
    <scope>NUCLEOTIDE SEQUENCE</scope>
    <source>
        <strain evidence="2">TL01-2</strain>
    </source>
</reference>
<dbReference type="CDD" id="cd00118">
    <property type="entry name" value="LysM"/>
    <property type="match status" value="1"/>
</dbReference>
<dbReference type="PROSITE" id="PS51782">
    <property type="entry name" value="LYSM"/>
    <property type="match status" value="1"/>
</dbReference>
<dbReference type="SMART" id="SM00257">
    <property type="entry name" value="LysM"/>
    <property type="match status" value="1"/>
</dbReference>
<dbReference type="PANTHER" id="PTHR21666">
    <property type="entry name" value="PEPTIDASE-RELATED"/>
    <property type="match status" value="1"/>
</dbReference>
<gene>
    <name evidence="2" type="ORF">O0Q50_20405</name>
</gene>
<dbReference type="SUPFAM" id="SSF51261">
    <property type="entry name" value="Duplicated hybrid motif"/>
    <property type="match status" value="1"/>
</dbReference>
<reference evidence="2" key="2">
    <citation type="submission" date="2022-12" db="EMBL/GenBank/DDBJ databases">
        <authorList>
            <person name="Dechsakulwatana C."/>
            <person name="Rungsihiranrut A."/>
            <person name="Muangchinda C."/>
            <person name="Ningthoujam R."/>
            <person name="Klankeo P."/>
            <person name="Pinyakong O."/>
        </authorList>
    </citation>
    <scope>NUCLEOTIDE SEQUENCE</scope>
    <source>
        <strain evidence="2">TL01-2</strain>
    </source>
</reference>
<feature type="domain" description="LysM" evidence="1">
    <location>
        <begin position="1"/>
        <end position="44"/>
    </location>
</feature>